<dbReference type="PANTHER" id="PTHR10543">
    <property type="entry name" value="BETA-CAROTENE DIOXYGENASE"/>
    <property type="match status" value="1"/>
</dbReference>
<evidence type="ECO:0000313" key="6">
    <source>
        <dbReference type="Proteomes" id="UP001333818"/>
    </source>
</evidence>
<dbReference type="GO" id="GO:0016121">
    <property type="term" value="P:carotene catabolic process"/>
    <property type="evidence" value="ECO:0007669"/>
    <property type="project" value="TreeGrafter"/>
</dbReference>
<dbReference type="Pfam" id="PF03055">
    <property type="entry name" value="RPE65"/>
    <property type="match status" value="1"/>
</dbReference>
<gene>
    <name evidence="5" type="ORF">V2H45_24975</name>
</gene>
<dbReference type="AlphaFoldDB" id="A0AAW9Q937"/>
<keyword evidence="6" id="KW-1185">Reference proteome</keyword>
<dbReference type="Proteomes" id="UP001333818">
    <property type="component" value="Unassembled WGS sequence"/>
</dbReference>
<evidence type="ECO:0000256" key="4">
    <source>
        <dbReference type="PIRSR" id="PIRSR604294-1"/>
    </source>
</evidence>
<reference evidence="5" key="1">
    <citation type="submission" date="2024-01" db="EMBL/GenBank/DDBJ databases">
        <title>Bank of Algae and Cyanobacteria of the Azores (BACA) strain genomes.</title>
        <authorList>
            <person name="Luz R."/>
            <person name="Cordeiro R."/>
            <person name="Fonseca A."/>
            <person name="Goncalves V."/>
        </authorList>
    </citation>
    <scope>NUCLEOTIDE SEQUENCE</scope>
    <source>
        <strain evidence="5">BACA0141</strain>
    </source>
</reference>
<comment type="caution">
    <text evidence="5">The sequence shown here is derived from an EMBL/GenBank/DDBJ whole genome shotgun (WGS) entry which is preliminary data.</text>
</comment>
<proteinExistence type="inferred from homology"/>
<dbReference type="EMBL" id="JAZBJZ010000203">
    <property type="protein sequence ID" value="MEE3719995.1"/>
    <property type="molecule type" value="Genomic_DNA"/>
</dbReference>
<feature type="binding site" evidence="4">
    <location>
        <position position="469"/>
    </location>
    <ligand>
        <name>Fe cation</name>
        <dbReference type="ChEBI" id="CHEBI:24875"/>
        <note>catalytic</note>
    </ligand>
</feature>
<feature type="binding site" evidence="4">
    <location>
        <position position="171"/>
    </location>
    <ligand>
        <name>Fe cation</name>
        <dbReference type="ChEBI" id="CHEBI:24875"/>
        <note>catalytic</note>
    </ligand>
</feature>
<dbReference type="RefSeq" id="WP_330486433.1">
    <property type="nucleotide sequence ID" value="NZ_JAZBJZ010000203.1"/>
</dbReference>
<name>A0AAW9Q937_9CYAN</name>
<keyword evidence="3 4" id="KW-0408">Iron</keyword>
<comment type="similarity">
    <text evidence="1">Belongs to the carotenoid oxygenase family.</text>
</comment>
<evidence type="ECO:0000256" key="2">
    <source>
        <dbReference type="ARBA" id="ARBA00022723"/>
    </source>
</evidence>
<sequence length="476" mass="53239">MTATIKTQASWAKAIAQPAQEFPLTQLSVISGSVPEGLRGSLYRNGPARLERGGMHVGHWFDGDGAILAIHFADGQARATYRYVQTAGYLEEEKANRLIYGNYGMTPTGSWWQRFGKSSKNVANTSVLALPDRLLALWEGGLPHALDLETLETQGLENLEGLDNHLPYSAHPKRDPQTGETYNFGISYGKNATLHIYRSDRQGKLLQKNQVTLSGLPMIHDFVMAGEYLIFCVPPVRMNPFPVLLNLQSYSDSLQWKPQEGTEILVIDRHSLELVSRSNAEPWYQWHFGNGYSDRDGNVVFDFVRYDDFSTNQFLKEVASGTTQTEAKGVFTQVCLDPKTGVVLESLPLLDRSSEFPSISPLQVGQKSRYTYLSVRSPHASIGQELFDAIARYDYQTHQLTTADLGAHRYPMEPLFAPNPANPDRGWVLTVVFDGDRKCSEAWIFDSEYLDGEPIARLALPSIIPMGFHGTWRSQG</sequence>
<evidence type="ECO:0000256" key="3">
    <source>
        <dbReference type="ARBA" id="ARBA00023004"/>
    </source>
</evidence>
<comment type="cofactor">
    <cofactor evidence="4">
        <name>Fe(2+)</name>
        <dbReference type="ChEBI" id="CHEBI:29033"/>
    </cofactor>
    <text evidence="4">Binds 1 Fe(2+) ion per subunit.</text>
</comment>
<feature type="binding site" evidence="4">
    <location>
        <position position="287"/>
    </location>
    <ligand>
        <name>Fe cation</name>
        <dbReference type="ChEBI" id="CHEBI:24875"/>
        <note>catalytic</note>
    </ligand>
</feature>
<dbReference type="PANTHER" id="PTHR10543:SF139">
    <property type="entry name" value="DIOXYGENASE"/>
    <property type="match status" value="1"/>
</dbReference>
<dbReference type="GO" id="GO:0010436">
    <property type="term" value="F:carotenoid dioxygenase activity"/>
    <property type="evidence" value="ECO:0007669"/>
    <property type="project" value="TreeGrafter"/>
</dbReference>
<evidence type="ECO:0000313" key="5">
    <source>
        <dbReference type="EMBL" id="MEE3719995.1"/>
    </source>
</evidence>
<feature type="binding site" evidence="4">
    <location>
        <position position="220"/>
    </location>
    <ligand>
        <name>Fe cation</name>
        <dbReference type="ChEBI" id="CHEBI:24875"/>
        <note>catalytic</note>
    </ligand>
</feature>
<keyword evidence="2 4" id="KW-0479">Metal-binding</keyword>
<dbReference type="GO" id="GO:0046872">
    <property type="term" value="F:metal ion binding"/>
    <property type="evidence" value="ECO:0007669"/>
    <property type="project" value="UniProtKB-KW"/>
</dbReference>
<accession>A0AAW9Q937</accession>
<organism evidence="5 6">
    <name type="scientific">Tumidithrix elongata BACA0141</name>
    <dbReference type="NCBI Taxonomy" id="2716417"/>
    <lineage>
        <taxon>Bacteria</taxon>
        <taxon>Bacillati</taxon>
        <taxon>Cyanobacteriota</taxon>
        <taxon>Cyanophyceae</taxon>
        <taxon>Pseudanabaenales</taxon>
        <taxon>Pseudanabaenaceae</taxon>
        <taxon>Tumidithrix</taxon>
        <taxon>Tumidithrix elongata</taxon>
    </lineage>
</organism>
<dbReference type="InterPro" id="IPR004294">
    <property type="entry name" value="Carotenoid_Oase"/>
</dbReference>
<protein>
    <submittedName>
        <fullName evidence="5">Carotenoid oxygenase family protein</fullName>
    </submittedName>
</protein>
<evidence type="ECO:0000256" key="1">
    <source>
        <dbReference type="ARBA" id="ARBA00006787"/>
    </source>
</evidence>